<dbReference type="PRINTS" id="PR00455">
    <property type="entry name" value="HTHTETR"/>
</dbReference>
<dbReference type="Gene3D" id="1.10.357.10">
    <property type="entry name" value="Tetracycline Repressor, domain 2"/>
    <property type="match status" value="1"/>
</dbReference>
<dbReference type="PANTHER" id="PTHR30055:SF227">
    <property type="entry name" value="TRANSCRIPTIONAL REGULATORY PROTEIN (PROBABLY TETR-FAMILY)-RELATED"/>
    <property type="match status" value="1"/>
</dbReference>
<evidence type="ECO:0000313" key="4">
    <source>
        <dbReference type="EMBL" id="MDC0707434.1"/>
    </source>
</evidence>
<evidence type="ECO:0000256" key="1">
    <source>
        <dbReference type="ARBA" id="ARBA00023125"/>
    </source>
</evidence>
<dbReference type="Pfam" id="PF00440">
    <property type="entry name" value="TetR_N"/>
    <property type="match status" value="1"/>
</dbReference>
<keyword evidence="5" id="KW-1185">Reference proteome</keyword>
<dbReference type="InterPro" id="IPR009057">
    <property type="entry name" value="Homeodomain-like_sf"/>
</dbReference>
<dbReference type="InterPro" id="IPR023772">
    <property type="entry name" value="DNA-bd_HTH_TetR-type_CS"/>
</dbReference>
<protein>
    <submittedName>
        <fullName evidence="4">TetR/AcrR family transcriptional regulator</fullName>
    </submittedName>
</protein>
<evidence type="ECO:0000259" key="3">
    <source>
        <dbReference type="PROSITE" id="PS50977"/>
    </source>
</evidence>
<dbReference type="SUPFAM" id="SSF48498">
    <property type="entry name" value="Tetracyclin repressor-like, C-terminal domain"/>
    <property type="match status" value="1"/>
</dbReference>
<name>A0ABT5D193_9BACT</name>
<dbReference type="SUPFAM" id="SSF46689">
    <property type="entry name" value="Homeodomain-like"/>
    <property type="match status" value="1"/>
</dbReference>
<dbReference type="PROSITE" id="PS01081">
    <property type="entry name" value="HTH_TETR_1"/>
    <property type="match status" value="1"/>
</dbReference>
<comment type="caution">
    <text evidence="4">The sequence shown here is derived from an EMBL/GenBank/DDBJ whole genome shotgun (WGS) entry which is preliminary data.</text>
</comment>
<proteinExistence type="predicted"/>
<evidence type="ECO:0000313" key="5">
    <source>
        <dbReference type="Proteomes" id="UP001221838"/>
    </source>
</evidence>
<dbReference type="EMBL" id="JAQNDM010000001">
    <property type="protein sequence ID" value="MDC0707434.1"/>
    <property type="molecule type" value="Genomic_DNA"/>
</dbReference>
<feature type="DNA-binding region" description="H-T-H motif" evidence="2">
    <location>
        <begin position="34"/>
        <end position="53"/>
    </location>
</feature>
<dbReference type="InterPro" id="IPR001647">
    <property type="entry name" value="HTH_TetR"/>
</dbReference>
<dbReference type="RefSeq" id="WP_272134654.1">
    <property type="nucleotide sequence ID" value="NZ_JAQNDM010000001.1"/>
</dbReference>
<gene>
    <name evidence="4" type="ORF">POL68_03030</name>
</gene>
<dbReference type="Pfam" id="PF19344">
    <property type="entry name" value="TetR_C_32"/>
    <property type="match status" value="1"/>
</dbReference>
<accession>A0ABT5D193</accession>
<keyword evidence="1 2" id="KW-0238">DNA-binding</keyword>
<organism evidence="4 5">
    <name type="scientific">Stigmatella ashevillensis</name>
    <dbReference type="NCBI Taxonomy" id="2995309"/>
    <lineage>
        <taxon>Bacteria</taxon>
        <taxon>Pseudomonadati</taxon>
        <taxon>Myxococcota</taxon>
        <taxon>Myxococcia</taxon>
        <taxon>Myxococcales</taxon>
        <taxon>Cystobacterineae</taxon>
        <taxon>Archangiaceae</taxon>
        <taxon>Stigmatella</taxon>
    </lineage>
</organism>
<dbReference type="InterPro" id="IPR036271">
    <property type="entry name" value="Tet_transcr_reg_TetR-rel_C_sf"/>
</dbReference>
<dbReference type="PANTHER" id="PTHR30055">
    <property type="entry name" value="HTH-TYPE TRANSCRIPTIONAL REGULATOR RUTR"/>
    <property type="match status" value="1"/>
</dbReference>
<dbReference type="PROSITE" id="PS50977">
    <property type="entry name" value="HTH_TETR_2"/>
    <property type="match status" value="1"/>
</dbReference>
<sequence>MAPRAPRLHASARRAQLIDVGRAVFARRGYEAASVEEIAEAAKVSKPVIYEHFGGKEGLYAVIVDREMEYVVRRIAEAIAVGSPRERVEQGAIAFLTYVKDHPDGFAILAHDTPVTTARGGMSSLLNDVAERVSHLFLTSFKAAGYDPKVAPIYAHALVGMVTFVGQWWMGVRKPPVEEVAAHISSLVWMGLRHLPKRPVLRSNRQRGAS</sequence>
<dbReference type="Proteomes" id="UP001221838">
    <property type="component" value="Unassembled WGS sequence"/>
</dbReference>
<reference evidence="4 5" key="1">
    <citation type="submission" date="2022-11" db="EMBL/GenBank/DDBJ databases">
        <title>Minimal conservation of predation-associated metabolite biosynthetic gene clusters underscores biosynthetic potential of Myxococcota including descriptions for ten novel species: Archangium lansinium sp. nov., Myxococcus landrumus sp. nov., Nannocystis bai.</title>
        <authorList>
            <person name="Ahearne A."/>
            <person name="Stevens C."/>
            <person name="Dowd S."/>
        </authorList>
    </citation>
    <scope>NUCLEOTIDE SEQUENCE [LARGE SCALE GENOMIC DNA]</scope>
    <source>
        <strain evidence="4 5">NCWAL01</strain>
    </source>
</reference>
<dbReference type="InterPro" id="IPR050109">
    <property type="entry name" value="HTH-type_TetR-like_transc_reg"/>
</dbReference>
<evidence type="ECO:0000256" key="2">
    <source>
        <dbReference type="PROSITE-ProRule" id="PRU00335"/>
    </source>
</evidence>
<feature type="domain" description="HTH tetR-type" evidence="3">
    <location>
        <begin position="11"/>
        <end position="71"/>
    </location>
</feature>
<dbReference type="InterPro" id="IPR045823">
    <property type="entry name" value="TetR_C_32"/>
</dbReference>